<dbReference type="InterPro" id="IPR054438">
    <property type="entry name" value="Struct_cement_gp24/gp6"/>
</dbReference>
<organism evidence="1 2">
    <name type="scientific">Lentilactobacillus sunkii DSM 19904</name>
    <dbReference type="NCBI Taxonomy" id="1423808"/>
    <lineage>
        <taxon>Bacteria</taxon>
        <taxon>Bacillati</taxon>
        <taxon>Bacillota</taxon>
        <taxon>Bacilli</taxon>
        <taxon>Lactobacillales</taxon>
        <taxon>Lactobacillaceae</taxon>
        <taxon>Lentilactobacillus</taxon>
    </lineage>
</organism>
<dbReference type="OrthoDB" id="9885203at2"/>
<accession>A0A0R1KVF9</accession>
<dbReference type="RefSeq" id="WP_057826029.1">
    <property type="nucleotide sequence ID" value="NZ_AZEA01000019.1"/>
</dbReference>
<proteinExistence type="predicted"/>
<evidence type="ECO:0000313" key="2">
    <source>
        <dbReference type="Proteomes" id="UP000051581"/>
    </source>
</evidence>
<dbReference type="PATRIC" id="fig|1423808.3.peg.966"/>
<dbReference type="EMBL" id="AZEA01000019">
    <property type="protein sequence ID" value="KRK87558.1"/>
    <property type="molecule type" value="Genomic_DNA"/>
</dbReference>
<comment type="caution">
    <text evidence="1">The sequence shown here is derived from an EMBL/GenBank/DDBJ whole genome shotgun (WGS) entry which is preliminary data.</text>
</comment>
<dbReference type="AlphaFoldDB" id="A0A0R1KVF9"/>
<evidence type="ECO:0000313" key="1">
    <source>
        <dbReference type="EMBL" id="KRK87558.1"/>
    </source>
</evidence>
<dbReference type="Pfam" id="PF22758">
    <property type="entry name" value="Phage_cement"/>
    <property type="match status" value="1"/>
</dbReference>
<keyword evidence="2" id="KW-1185">Reference proteome</keyword>
<name>A0A0R1KVF9_9LACO</name>
<dbReference type="Proteomes" id="UP000051581">
    <property type="component" value="Unassembled WGS sequence"/>
</dbReference>
<sequence length="170" mass="17389">MPNFIPQGTGYVSGPLGAGTIATNQPYVVNTDHAGDVTPFGVAVTKSGNVIAPAADGKNVYGVTLNRYYIQSWDSRDTEQWDAKDEIPVMRSGAVAVQISADVKAGDPATVGAGGVFKTAADGDTVVGQFLDDGKFNASSVSSTDFGQVSTAPVQLNLGGAYAITTPASK</sequence>
<reference evidence="1 2" key="1">
    <citation type="journal article" date="2015" name="Genome Announc.">
        <title>Expanding the biotechnology potential of lactobacilli through comparative genomics of 213 strains and associated genera.</title>
        <authorList>
            <person name="Sun Z."/>
            <person name="Harris H.M."/>
            <person name="McCann A."/>
            <person name="Guo C."/>
            <person name="Argimon S."/>
            <person name="Zhang W."/>
            <person name="Yang X."/>
            <person name="Jeffery I.B."/>
            <person name="Cooney J.C."/>
            <person name="Kagawa T.F."/>
            <person name="Liu W."/>
            <person name="Song Y."/>
            <person name="Salvetti E."/>
            <person name="Wrobel A."/>
            <person name="Rasinkangas P."/>
            <person name="Parkhill J."/>
            <person name="Rea M.C."/>
            <person name="O'Sullivan O."/>
            <person name="Ritari J."/>
            <person name="Douillard F.P."/>
            <person name="Paul Ross R."/>
            <person name="Yang R."/>
            <person name="Briner A.E."/>
            <person name="Felis G.E."/>
            <person name="de Vos W.M."/>
            <person name="Barrangou R."/>
            <person name="Klaenhammer T.R."/>
            <person name="Caufield P.W."/>
            <person name="Cui Y."/>
            <person name="Zhang H."/>
            <person name="O'Toole P.W."/>
        </authorList>
    </citation>
    <scope>NUCLEOTIDE SEQUENCE [LARGE SCALE GENOMIC DNA]</scope>
    <source>
        <strain evidence="1 2">DSM 19904</strain>
    </source>
</reference>
<gene>
    <name evidence="1" type="ORF">FD17_GL000957</name>
</gene>
<protein>
    <submittedName>
        <fullName evidence="1">Uncharacterized protein</fullName>
    </submittedName>
</protein>